<name>A0A329TZN3_9FIRM</name>
<protein>
    <recommendedName>
        <fullName evidence="3">Peptidase S24/S26A/S26B/S26C domain-containing protein</fullName>
    </recommendedName>
</protein>
<evidence type="ECO:0008006" key="3">
    <source>
        <dbReference type="Google" id="ProtNLM"/>
    </source>
</evidence>
<sequence>MRKSTFEEEIAHNGFLLYRNVGDSMLPLIRQGKDLLLIARKPQGRLNKYDVPLYRRDSGQYVLHRILKVRKNDYVLCGDNRWRRETGITDRHIIGVLTAVIRDGQKLPVTDQRYRLYVHLWCDLFYLRAAVLWCRDLPGRIKRKLCQ</sequence>
<gene>
    <name evidence="1" type="ORF">C4N24_14485</name>
</gene>
<evidence type="ECO:0000313" key="2">
    <source>
        <dbReference type="Proteomes" id="UP000251281"/>
    </source>
</evidence>
<dbReference type="EMBL" id="PRLD01000030">
    <property type="protein sequence ID" value="RAW54166.1"/>
    <property type="molecule type" value="Genomic_DNA"/>
</dbReference>
<proteinExistence type="predicted"/>
<comment type="caution">
    <text evidence="1">The sequence shown here is derived from an EMBL/GenBank/DDBJ whole genome shotgun (WGS) entry which is preliminary data.</text>
</comment>
<dbReference type="Proteomes" id="UP000251281">
    <property type="component" value="Unassembled WGS sequence"/>
</dbReference>
<organism evidence="1 2">
    <name type="scientific">Faecalibacterium prausnitzii</name>
    <dbReference type="NCBI Taxonomy" id="853"/>
    <lineage>
        <taxon>Bacteria</taxon>
        <taxon>Bacillati</taxon>
        <taxon>Bacillota</taxon>
        <taxon>Clostridia</taxon>
        <taxon>Eubacteriales</taxon>
        <taxon>Oscillospiraceae</taxon>
        <taxon>Faecalibacterium</taxon>
    </lineage>
</organism>
<dbReference type="CDD" id="cd06462">
    <property type="entry name" value="Peptidase_S24_S26"/>
    <property type="match status" value="1"/>
</dbReference>
<dbReference type="RefSeq" id="WP_112091989.1">
    <property type="nucleotide sequence ID" value="NZ_PRLD01000030.1"/>
</dbReference>
<dbReference type="AlphaFoldDB" id="A0A329TZN3"/>
<accession>A0A329TZN3</accession>
<dbReference type="InterPro" id="IPR036286">
    <property type="entry name" value="LexA/Signal_pep-like_sf"/>
</dbReference>
<evidence type="ECO:0000313" key="1">
    <source>
        <dbReference type="EMBL" id="RAW54166.1"/>
    </source>
</evidence>
<dbReference type="SUPFAM" id="SSF51306">
    <property type="entry name" value="LexA/Signal peptidase"/>
    <property type="match status" value="1"/>
</dbReference>
<reference evidence="1 2" key="1">
    <citation type="submission" date="2018-02" db="EMBL/GenBank/DDBJ databases">
        <title>Complete genome sequencing of Faecalibacterium prausnitzii strains isolated from the human gut.</title>
        <authorList>
            <person name="Fitzgerald B.C."/>
            <person name="Shkoporov A.N."/>
            <person name="Ross P.R."/>
            <person name="Hill C."/>
        </authorList>
    </citation>
    <scope>NUCLEOTIDE SEQUENCE [LARGE SCALE GENOMIC DNA]</scope>
    <source>
        <strain evidence="1 2">APC923/51-1</strain>
    </source>
</reference>